<evidence type="ECO:0000313" key="2">
    <source>
        <dbReference type="Proteomes" id="UP000054995"/>
    </source>
</evidence>
<reference evidence="1 2" key="1">
    <citation type="submission" date="2015-01" db="EMBL/GenBank/DDBJ databases">
        <title>Evolution of Trichinella species and genotypes.</title>
        <authorList>
            <person name="Korhonen P.K."/>
            <person name="Edoardo P."/>
            <person name="Giuseppe L.R."/>
            <person name="Gasser R.B."/>
        </authorList>
    </citation>
    <scope>NUCLEOTIDE SEQUENCE [LARGE SCALE GENOMIC DNA]</scope>
    <source>
        <strain evidence="1">ISS470</strain>
    </source>
</reference>
<comment type="caution">
    <text evidence="1">The sequence shown here is derived from an EMBL/GenBank/DDBJ whole genome shotgun (WGS) entry which is preliminary data.</text>
</comment>
<sequence>MLCYYPGNVPASHHYRRKCLTDHILGRHWGNISAIALVTTKSELHYQITHFSQQTTGQ</sequence>
<organism evidence="1 2">
    <name type="scientific">Trichinella pseudospiralis</name>
    <name type="common">Parasitic roundworm</name>
    <dbReference type="NCBI Taxonomy" id="6337"/>
    <lineage>
        <taxon>Eukaryota</taxon>
        <taxon>Metazoa</taxon>
        <taxon>Ecdysozoa</taxon>
        <taxon>Nematoda</taxon>
        <taxon>Enoplea</taxon>
        <taxon>Dorylaimia</taxon>
        <taxon>Trichinellida</taxon>
        <taxon>Trichinellidae</taxon>
        <taxon>Trichinella</taxon>
    </lineage>
</organism>
<dbReference type="EMBL" id="JYDT01003212">
    <property type="protein sequence ID" value="KRY62601.1"/>
    <property type="molecule type" value="Genomic_DNA"/>
</dbReference>
<name>A0A0V1DLT7_TRIPS</name>
<evidence type="ECO:0000313" key="1">
    <source>
        <dbReference type="EMBL" id="KRY62601.1"/>
    </source>
</evidence>
<keyword evidence="2" id="KW-1185">Reference proteome</keyword>
<protein>
    <submittedName>
        <fullName evidence="1">Uncharacterized protein</fullName>
    </submittedName>
</protein>
<accession>A0A0V1DLT7</accession>
<gene>
    <name evidence="1" type="ORF">T4D_10749</name>
</gene>
<dbReference type="Proteomes" id="UP000054995">
    <property type="component" value="Unassembled WGS sequence"/>
</dbReference>
<proteinExistence type="predicted"/>
<dbReference type="AlphaFoldDB" id="A0A0V1DLT7"/>